<dbReference type="SUPFAM" id="SSF56784">
    <property type="entry name" value="HAD-like"/>
    <property type="match status" value="1"/>
</dbReference>
<dbReference type="NCBIfam" id="TIGR01509">
    <property type="entry name" value="HAD-SF-IA-v3"/>
    <property type="match status" value="1"/>
</dbReference>
<accession>A0ABU2LS24</accession>
<dbReference type="Proteomes" id="UP001183420">
    <property type="component" value="Unassembled WGS sequence"/>
</dbReference>
<sequence>MGLTGESGITTLVCDYGGVLTNPLLETYQAFADRTGIPLETIAAAFAAATRRHGATPMADLEIAAITEEQMVRRVTDEMPPETADLLDGRSFGELWFLGRHANEELVTFLRTVREDGRRVALLTNNVREWEPRWRATLPVDELFDVVVDSSVERVRKPDPEIYRRLLARLDAEPSSCLFVDDTEENLLPARELGMHTVLFHDTSQAVKEIATLLGLDPDHIPEGAGA</sequence>
<protein>
    <submittedName>
        <fullName evidence="1">HAD family phosphatase</fullName>
    </submittedName>
</protein>
<dbReference type="PANTHER" id="PTHR47829:SF1">
    <property type="entry name" value="HAD FAMILY PHOSPHATASE"/>
    <property type="match status" value="1"/>
</dbReference>
<dbReference type="Gene3D" id="3.40.50.1000">
    <property type="entry name" value="HAD superfamily/HAD-like"/>
    <property type="match status" value="1"/>
</dbReference>
<gene>
    <name evidence="1" type="ORF">RNC47_17125</name>
</gene>
<dbReference type="CDD" id="cd02603">
    <property type="entry name" value="HAD_sEH-N_like"/>
    <property type="match status" value="1"/>
</dbReference>
<dbReference type="PANTHER" id="PTHR47829">
    <property type="entry name" value="HYDROLASE, PUTATIVE (AFU_ORTHOLOGUE AFUA_1G12880)-RELATED"/>
    <property type="match status" value="1"/>
</dbReference>
<keyword evidence="2" id="KW-1185">Reference proteome</keyword>
<comment type="caution">
    <text evidence="1">The sequence shown here is derived from an EMBL/GenBank/DDBJ whole genome shotgun (WGS) entry which is preliminary data.</text>
</comment>
<dbReference type="PRINTS" id="PR00413">
    <property type="entry name" value="HADHALOGNASE"/>
</dbReference>
<organism evidence="1 2">
    <name type="scientific">Streptomyces millisiae</name>
    <dbReference type="NCBI Taxonomy" id="3075542"/>
    <lineage>
        <taxon>Bacteria</taxon>
        <taxon>Bacillati</taxon>
        <taxon>Actinomycetota</taxon>
        <taxon>Actinomycetes</taxon>
        <taxon>Kitasatosporales</taxon>
        <taxon>Streptomycetaceae</taxon>
        <taxon>Streptomyces</taxon>
    </lineage>
</organism>
<dbReference type="RefSeq" id="WP_311599727.1">
    <property type="nucleotide sequence ID" value="NZ_JAVREM010000020.1"/>
</dbReference>
<dbReference type="Pfam" id="PF00702">
    <property type="entry name" value="Hydrolase"/>
    <property type="match status" value="1"/>
</dbReference>
<evidence type="ECO:0000313" key="1">
    <source>
        <dbReference type="EMBL" id="MDT0320058.1"/>
    </source>
</evidence>
<reference evidence="2" key="1">
    <citation type="submission" date="2023-07" db="EMBL/GenBank/DDBJ databases">
        <title>30 novel species of actinomycetes from the DSMZ collection.</title>
        <authorList>
            <person name="Nouioui I."/>
        </authorList>
    </citation>
    <scope>NUCLEOTIDE SEQUENCE [LARGE SCALE GENOMIC DNA]</scope>
    <source>
        <strain evidence="2">DSM 44918</strain>
    </source>
</reference>
<evidence type="ECO:0000313" key="2">
    <source>
        <dbReference type="Proteomes" id="UP001183420"/>
    </source>
</evidence>
<proteinExistence type="predicted"/>
<dbReference type="InterPro" id="IPR036412">
    <property type="entry name" value="HAD-like_sf"/>
</dbReference>
<name>A0ABU2LS24_9ACTN</name>
<dbReference type="InterPro" id="IPR023214">
    <property type="entry name" value="HAD_sf"/>
</dbReference>
<dbReference type="InterPro" id="IPR023198">
    <property type="entry name" value="PGP-like_dom2"/>
</dbReference>
<dbReference type="Gene3D" id="1.10.150.240">
    <property type="entry name" value="Putative phosphatase, domain 2"/>
    <property type="match status" value="1"/>
</dbReference>
<dbReference type="InterPro" id="IPR006439">
    <property type="entry name" value="HAD-SF_hydro_IA"/>
</dbReference>
<dbReference type="EMBL" id="JAVREM010000020">
    <property type="protein sequence ID" value="MDT0320058.1"/>
    <property type="molecule type" value="Genomic_DNA"/>
</dbReference>
<dbReference type="InterPro" id="IPR052898">
    <property type="entry name" value="ACAD10-like"/>
</dbReference>